<evidence type="ECO:0000313" key="6">
    <source>
        <dbReference type="Proteomes" id="UP001203607"/>
    </source>
</evidence>
<organism evidence="5 6">
    <name type="scientific">Flagellimonas spongiicola</name>
    <dbReference type="NCBI Taxonomy" id="2942208"/>
    <lineage>
        <taxon>Bacteria</taxon>
        <taxon>Pseudomonadati</taxon>
        <taxon>Bacteroidota</taxon>
        <taxon>Flavobacteriia</taxon>
        <taxon>Flavobacteriales</taxon>
        <taxon>Flavobacteriaceae</taxon>
        <taxon>Flagellimonas</taxon>
    </lineage>
</organism>
<evidence type="ECO:0000256" key="3">
    <source>
        <dbReference type="ARBA" id="ARBA00023163"/>
    </source>
</evidence>
<dbReference type="InterPro" id="IPR020449">
    <property type="entry name" value="Tscrpt_reg_AraC-type_HTH"/>
</dbReference>
<dbReference type="PROSITE" id="PS00041">
    <property type="entry name" value="HTH_ARAC_FAMILY_1"/>
    <property type="match status" value="1"/>
</dbReference>
<dbReference type="PANTHER" id="PTHR43280">
    <property type="entry name" value="ARAC-FAMILY TRANSCRIPTIONAL REGULATOR"/>
    <property type="match status" value="1"/>
</dbReference>
<dbReference type="InterPro" id="IPR018062">
    <property type="entry name" value="HTH_AraC-typ_CS"/>
</dbReference>
<protein>
    <submittedName>
        <fullName evidence="5">Helix-turn-helix domain-containing protein</fullName>
    </submittedName>
</protein>
<proteinExistence type="predicted"/>
<dbReference type="RefSeq" id="WP_249657352.1">
    <property type="nucleotide sequence ID" value="NZ_JAMFMA010000002.1"/>
</dbReference>
<dbReference type="SUPFAM" id="SSF46689">
    <property type="entry name" value="Homeodomain-like"/>
    <property type="match status" value="2"/>
</dbReference>
<accession>A0ABT0PS22</accession>
<dbReference type="PANTHER" id="PTHR43280:SF28">
    <property type="entry name" value="HTH-TYPE TRANSCRIPTIONAL ACTIVATOR RHAS"/>
    <property type="match status" value="1"/>
</dbReference>
<dbReference type="EMBL" id="JAMFMA010000002">
    <property type="protein sequence ID" value="MCL6274164.1"/>
    <property type="molecule type" value="Genomic_DNA"/>
</dbReference>
<dbReference type="Gene3D" id="1.10.10.60">
    <property type="entry name" value="Homeodomain-like"/>
    <property type="match status" value="2"/>
</dbReference>
<dbReference type="SMART" id="SM00342">
    <property type="entry name" value="HTH_ARAC"/>
    <property type="match status" value="2"/>
</dbReference>
<sequence>MVQKLIPELNKVYFINQYTLFHILSGSGSIQVDFRNYDNWKDKAIYLEKGQYIKFLSNDFVVRSIEFPSKELFYDQDVRVLFKHLISLGYINFSECDECERYIADSIFGSNTRQIIDVSLKQWYWQNPFNASKDEYQVIFDVKELIDKEYHNNLTNKDFEVLIQDNGFNAQALVKNKLGITIKTLFNKKKLMESQKEVAFSDKSLKEVSYDMGFKDPAYFNRVFKHNTGYSPSEFRNNFDYDRNDPFVEDLLFLLKEHHDTQRSLAFYADKMNVSVKTLSKKTRAKMNKSVGMLVRNEIIKTSKNLLMAGEPIKQVSLQLGFEEPNHFSTFFRHHTGKTPSEFLS</sequence>
<reference evidence="5 6" key="1">
    <citation type="submission" date="2022-05" db="EMBL/GenBank/DDBJ databases">
        <authorList>
            <person name="Park J.-S."/>
        </authorList>
    </citation>
    <scope>NUCLEOTIDE SEQUENCE [LARGE SCALE GENOMIC DNA]</scope>
    <source>
        <strain evidence="5 6">2012CJ35-5</strain>
    </source>
</reference>
<dbReference type="PROSITE" id="PS01124">
    <property type="entry name" value="HTH_ARAC_FAMILY_2"/>
    <property type="match status" value="2"/>
</dbReference>
<dbReference type="Pfam" id="PF12833">
    <property type="entry name" value="HTH_18"/>
    <property type="match status" value="2"/>
</dbReference>
<dbReference type="InterPro" id="IPR018060">
    <property type="entry name" value="HTH_AraC"/>
</dbReference>
<dbReference type="InterPro" id="IPR009057">
    <property type="entry name" value="Homeodomain-like_sf"/>
</dbReference>
<feature type="domain" description="HTH araC/xylS-type" evidence="4">
    <location>
        <begin position="140"/>
        <end position="238"/>
    </location>
</feature>
<comment type="caution">
    <text evidence="5">The sequence shown here is derived from an EMBL/GenBank/DDBJ whole genome shotgun (WGS) entry which is preliminary data.</text>
</comment>
<evidence type="ECO:0000256" key="2">
    <source>
        <dbReference type="ARBA" id="ARBA00023125"/>
    </source>
</evidence>
<keyword evidence="6" id="KW-1185">Reference proteome</keyword>
<keyword evidence="2" id="KW-0238">DNA-binding</keyword>
<dbReference type="Proteomes" id="UP001203607">
    <property type="component" value="Unassembled WGS sequence"/>
</dbReference>
<feature type="domain" description="HTH araC/xylS-type" evidence="4">
    <location>
        <begin position="249"/>
        <end position="345"/>
    </location>
</feature>
<evidence type="ECO:0000313" key="5">
    <source>
        <dbReference type="EMBL" id="MCL6274164.1"/>
    </source>
</evidence>
<dbReference type="PRINTS" id="PR00032">
    <property type="entry name" value="HTHARAC"/>
</dbReference>
<evidence type="ECO:0000259" key="4">
    <source>
        <dbReference type="PROSITE" id="PS01124"/>
    </source>
</evidence>
<evidence type="ECO:0000256" key="1">
    <source>
        <dbReference type="ARBA" id="ARBA00023015"/>
    </source>
</evidence>
<gene>
    <name evidence="5" type="ORF">M3P19_09090</name>
</gene>
<name>A0ABT0PS22_9FLAO</name>
<keyword evidence="1" id="KW-0805">Transcription regulation</keyword>
<keyword evidence="3" id="KW-0804">Transcription</keyword>